<sequence>MKLYGAFGFAFVSLWIAAIIGWIMNIVAMFGDISTNDLIIRAIGIFVAPAGALMGWFM</sequence>
<accession>A0AAX3C1Q7</accession>
<evidence type="ECO:0000256" key="1">
    <source>
        <dbReference type="SAM" id="Phobius"/>
    </source>
</evidence>
<reference evidence="2" key="1">
    <citation type="submission" date="2022-06" db="EMBL/GenBank/DDBJ databases">
        <authorList>
            <person name="Gao D."/>
            <person name="Li X."/>
            <person name="Ji H."/>
            <person name="Qian P."/>
        </authorList>
    </citation>
    <scope>NUCLEOTIDE SEQUENCE</scope>
</reference>
<keyword evidence="3" id="KW-1185">Reference proteome</keyword>
<keyword evidence="1" id="KW-1133">Transmembrane helix</keyword>
<evidence type="ECO:0008006" key="4">
    <source>
        <dbReference type="Google" id="ProtNLM"/>
    </source>
</evidence>
<evidence type="ECO:0000313" key="3">
    <source>
        <dbReference type="Proteomes" id="UP001161939"/>
    </source>
</evidence>
<dbReference type="EMBL" id="ON855040">
    <property type="protein sequence ID" value="UUT40940.1"/>
    <property type="molecule type" value="Genomic_DNA"/>
</dbReference>
<organism evidence="2 3">
    <name type="scientific">Salmonella phage GSP032</name>
    <dbReference type="NCBI Taxonomy" id="2962599"/>
    <lineage>
        <taxon>Viruses</taxon>
        <taxon>Duplodnaviria</taxon>
        <taxon>Heunggongvirae</taxon>
        <taxon>Uroviricota</taxon>
        <taxon>Caudoviricetes</taxon>
        <taxon>Drexlerviridae</taxon>
        <taxon>Tempevirinae</taxon>
        <taxon>Tlsvirus</taxon>
        <taxon>Tlsvirus GSP032</taxon>
    </lineage>
</organism>
<keyword evidence="1" id="KW-0812">Transmembrane</keyword>
<keyword evidence="1" id="KW-0472">Membrane</keyword>
<protein>
    <recommendedName>
        <fullName evidence="4">TMhelix containing protein</fullName>
    </recommendedName>
</protein>
<feature type="transmembrane region" description="Helical" evidence="1">
    <location>
        <begin position="38"/>
        <end position="57"/>
    </location>
</feature>
<dbReference type="Proteomes" id="UP001161939">
    <property type="component" value="Segment"/>
</dbReference>
<feature type="transmembrane region" description="Helical" evidence="1">
    <location>
        <begin position="6"/>
        <end position="31"/>
    </location>
</feature>
<proteinExistence type="predicted"/>
<evidence type="ECO:0000313" key="2">
    <source>
        <dbReference type="EMBL" id="UUT40940.1"/>
    </source>
</evidence>
<name>A0AAX3C1Q7_9CAUD</name>